<dbReference type="InterPro" id="IPR036736">
    <property type="entry name" value="ACP-like_sf"/>
</dbReference>
<name>A0ABW2RTD0_9NOCA</name>
<dbReference type="InterPro" id="IPR000873">
    <property type="entry name" value="AMP-dep_synth/lig_dom"/>
</dbReference>
<protein>
    <submittedName>
        <fullName evidence="5">Amino acid adenylation domain-containing protein</fullName>
    </submittedName>
</protein>
<dbReference type="InterPro" id="IPR001031">
    <property type="entry name" value="Thioesterase"/>
</dbReference>
<organism evidence="5 6">
    <name type="scientific">Rhodococcus daqingensis</name>
    <dbReference type="NCBI Taxonomy" id="2479363"/>
    <lineage>
        <taxon>Bacteria</taxon>
        <taxon>Bacillati</taxon>
        <taxon>Actinomycetota</taxon>
        <taxon>Actinomycetes</taxon>
        <taxon>Mycobacteriales</taxon>
        <taxon>Nocardiaceae</taxon>
        <taxon>Rhodococcus</taxon>
    </lineage>
</organism>
<dbReference type="CDD" id="cd05930">
    <property type="entry name" value="A_NRPS"/>
    <property type="match status" value="1"/>
</dbReference>
<dbReference type="Pfam" id="PF00501">
    <property type="entry name" value="AMP-binding"/>
    <property type="match status" value="3"/>
</dbReference>
<dbReference type="Gene3D" id="3.30.559.10">
    <property type="entry name" value="Chloramphenicol acetyltransferase-like domain"/>
    <property type="match status" value="2"/>
</dbReference>
<dbReference type="Gene3D" id="3.30.300.30">
    <property type="match status" value="3"/>
</dbReference>
<dbReference type="PROSITE" id="PS00012">
    <property type="entry name" value="PHOSPHOPANTETHEINE"/>
    <property type="match status" value="2"/>
</dbReference>
<dbReference type="Gene3D" id="3.30.559.30">
    <property type="entry name" value="Nonribosomal peptide synthetase, condensation domain"/>
    <property type="match status" value="2"/>
</dbReference>
<dbReference type="InterPro" id="IPR001242">
    <property type="entry name" value="Condensation_dom"/>
</dbReference>
<dbReference type="SUPFAM" id="SSF56801">
    <property type="entry name" value="Acetyl-CoA synthetase-like"/>
    <property type="match status" value="4"/>
</dbReference>
<dbReference type="InterPro" id="IPR025110">
    <property type="entry name" value="AMP-bd_C"/>
</dbReference>
<feature type="domain" description="Carrier" evidence="4">
    <location>
        <begin position="2732"/>
        <end position="2807"/>
    </location>
</feature>
<dbReference type="CDD" id="cd17646">
    <property type="entry name" value="A_NRPS_AB3403-like"/>
    <property type="match status" value="1"/>
</dbReference>
<dbReference type="NCBIfam" id="NF003417">
    <property type="entry name" value="PRK04813.1"/>
    <property type="match status" value="4"/>
</dbReference>
<keyword evidence="2" id="KW-0596">Phosphopantetheine</keyword>
<dbReference type="Gene3D" id="3.40.50.980">
    <property type="match status" value="7"/>
</dbReference>
<feature type="domain" description="Carrier" evidence="4">
    <location>
        <begin position="1680"/>
        <end position="1755"/>
    </location>
</feature>
<dbReference type="SMART" id="SM00824">
    <property type="entry name" value="PKS_TE"/>
    <property type="match status" value="1"/>
</dbReference>
<dbReference type="PROSITE" id="PS00455">
    <property type="entry name" value="AMP_BINDING"/>
    <property type="match status" value="3"/>
</dbReference>
<dbReference type="Pfam" id="PF13193">
    <property type="entry name" value="AMP-binding_C"/>
    <property type="match status" value="3"/>
</dbReference>
<dbReference type="InterPro" id="IPR010071">
    <property type="entry name" value="AA_adenyl_dom"/>
</dbReference>
<feature type="domain" description="Carrier" evidence="4">
    <location>
        <begin position="610"/>
        <end position="685"/>
    </location>
</feature>
<dbReference type="InterPro" id="IPR029058">
    <property type="entry name" value="AB_hydrolase_fold"/>
</dbReference>
<dbReference type="Gene3D" id="3.40.50.1820">
    <property type="entry name" value="alpha/beta hydrolase"/>
    <property type="match status" value="1"/>
</dbReference>
<dbReference type="Gene3D" id="2.30.38.10">
    <property type="entry name" value="Luciferase, Domain 3"/>
    <property type="match status" value="3"/>
</dbReference>
<dbReference type="InterPro" id="IPR020845">
    <property type="entry name" value="AMP-binding_CS"/>
</dbReference>
<dbReference type="SMART" id="SM00823">
    <property type="entry name" value="PKS_PP"/>
    <property type="match status" value="3"/>
</dbReference>
<proteinExistence type="predicted"/>
<dbReference type="Pfam" id="PF00975">
    <property type="entry name" value="Thioesterase"/>
    <property type="match status" value="1"/>
</dbReference>
<dbReference type="PANTHER" id="PTHR45527:SF1">
    <property type="entry name" value="FATTY ACID SYNTHASE"/>
    <property type="match status" value="1"/>
</dbReference>
<dbReference type="Pfam" id="PF00550">
    <property type="entry name" value="PP-binding"/>
    <property type="match status" value="3"/>
</dbReference>
<dbReference type="PROSITE" id="PS50075">
    <property type="entry name" value="CARRIER"/>
    <property type="match status" value="3"/>
</dbReference>
<keyword evidence="3" id="KW-0597">Phosphoprotein</keyword>
<gene>
    <name evidence="5" type="ORF">ACFQS9_03650</name>
</gene>
<dbReference type="CDD" id="cd19540">
    <property type="entry name" value="LCL_NRPS-like"/>
    <property type="match status" value="2"/>
</dbReference>
<dbReference type="InterPro" id="IPR006162">
    <property type="entry name" value="Ppantetheine_attach_site"/>
</dbReference>
<dbReference type="Gene3D" id="1.10.1200.10">
    <property type="entry name" value="ACP-like"/>
    <property type="match status" value="2"/>
</dbReference>
<comment type="caution">
    <text evidence="5">The sequence shown here is derived from an EMBL/GenBank/DDBJ whole genome shotgun (WGS) entry which is preliminary data.</text>
</comment>
<dbReference type="InterPro" id="IPR020802">
    <property type="entry name" value="TesA-like"/>
</dbReference>
<dbReference type="RefSeq" id="WP_378401687.1">
    <property type="nucleotide sequence ID" value="NZ_JBHTCS010000004.1"/>
</dbReference>
<dbReference type="PANTHER" id="PTHR45527">
    <property type="entry name" value="NONRIBOSOMAL PEPTIDE SYNTHETASE"/>
    <property type="match status" value="1"/>
</dbReference>
<dbReference type="SUPFAM" id="SSF52777">
    <property type="entry name" value="CoA-dependent acyltransferases"/>
    <property type="match status" value="4"/>
</dbReference>
<keyword evidence="6" id="KW-1185">Reference proteome</keyword>
<dbReference type="NCBIfam" id="TIGR01733">
    <property type="entry name" value="AA-adenyl-dom"/>
    <property type="match status" value="3"/>
</dbReference>
<dbReference type="InterPro" id="IPR009081">
    <property type="entry name" value="PP-bd_ACP"/>
</dbReference>
<evidence type="ECO:0000256" key="2">
    <source>
        <dbReference type="ARBA" id="ARBA00022450"/>
    </source>
</evidence>
<evidence type="ECO:0000313" key="6">
    <source>
        <dbReference type="Proteomes" id="UP001596484"/>
    </source>
</evidence>
<dbReference type="InterPro" id="IPR045851">
    <property type="entry name" value="AMP-bd_C_sf"/>
</dbReference>
<evidence type="ECO:0000256" key="3">
    <source>
        <dbReference type="ARBA" id="ARBA00022553"/>
    </source>
</evidence>
<dbReference type="SUPFAM" id="SSF53474">
    <property type="entry name" value="alpha/beta-Hydrolases"/>
    <property type="match status" value="1"/>
</dbReference>
<dbReference type="SUPFAM" id="SSF47336">
    <property type="entry name" value="ACP-like"/>
    <property type="match status" value="3"/>
</dbReference>
<dbReference type="Proteomes" id="UP001596484">
    <property type="component" value="Unassembled WGS sequence"/>
</dbReference>
<reference evidence="6" key="1">
    <citation type="journal article" date="2019" name="Int. J. Syst. Evol. Microbiol.">
        <title>The Global Catalogue of Microorganisms (GCM) 10K type strain sequencing project: providing services to taxonomists for standard genome sequencing and annotation.</title>
        <authorList>
            <consortium name="The Broad Institute Genomics Platform"/>
            <consortium name="The Broad Institute Genome Sequencing Center for Infectious Disease"/>
            <person name="Wu L."/>
            <person name="Ma J."/>
        </authorList>
    </citation>
    <scope>NUCLEOTIDE SEQUENCE [LARGE SCALE GENOMIC DNA]</scope>
    <source>
        <strain evidence="6">ICMP 19430</strain>
    </source>
</reference>
<sequence>MSDFPRSIAALAKARPDAVVVRVDGISVTYRELDERLQLLAGALADRGMDADAIVAVVLTGLVPTIVGAEGGIGAVLDRIRADAPAVRSEPGDPLAQTDRTLVEVFDAQVARTPDAAALEFDGVAWTYAEFDGRVNRLARALIARGVGPETTVGLGIRRSLEMMVAMYAIVKAGGAYVPIDPDHPDERVADVLATAAPVCVLTRSGEEMTWPAGTVVIDLDSTDTAEYPAEPITDTDRVRPLRPANPAYVIFTSGSTGRPKGVTVPHSAVVGLIDRRQALYELGGDDRVLQKTPVTFDASVRELWWTLASGAKLVLADHDGHRDPRYLAEAIDRHSITVMHFVPSMLQVFVSSLKPGEATSLREVFSGGEEMSPRLLAEVRRALTARVNNEYGPTEFTVSGTRHETTAADEDAGRVPVGRAYDGLQAYVLDRRLRDVPAGIAGELYLAGPQLARGYLGRTDLTAARFVANPRGLPGELMYRTGDEMRLRADGSLEYLGRTDFQVKIRGFRIELGEIESAMLAHPSVAQAVAVVREDVPGNQQLVGYVVTPADGTVDGDEVRAFLGRSLPEYMVPITVLTLTELPITMHGKLDRKQLPRPDFEAPAGTSGQPSTPAEVVVAQIFGEILGVERVAIGDSFFDHGGNSLSAARVVARVNAALGSDVSLREVFDVPTVAGLAALASTRVDGARRRPELMAGPRPDRIPLSLTQARMWFINQFDTSSPAYNLPLGIRLVGELNHEAMRASVASVLGRHESLRTVFPDDGEGPRQVVIPVEGVDADLRPIRVVDEVGLGAELAVEAARGFDVTVEAPVRVRLFELAGVEPAERPGSRAAEHVLLFLLHHIAADGASMAPLAREVVAAYTGAAGDGPHTPDPLPVQYADYSLWQRELLGSEDDPESLLSRQVRYWVDELSGIPDLLPLPTDRPRPAAASLDGGRVGFEIGPDLHRRLLSLSREHEATLFTTVHAAFALLLSKVSGTDDIVVGTPTAGRGEHALDDLVGMFVNTLALRTVLDQSVSFAELLRRTRESDIGALAHAEVPFERLVEILAPERSTAHSPIFQVVLALENTEQAVLELPGLVVSGVDPGLTHAKFDLQLSLGERAGQSGIAGMFVYATDLFDASSVRTLAARFVRLLEAVAQDPSVPIGDVEIMEAREREALCPVMGRDPEPPVTLAELLARAVVAPTAPALEFGARTVTYGELETRSNALARLLIARGAGPESFVATALPRSIESMLALWAVAKTGAAVVPMDPAYPSDRLGHMLADSGTVVGLTVAAHVADLPEADWVVLDDDAVRSEWARYGTAPVTDRDRLAATHTAQPAYMIYTSGSTGTPKGVVVMHQGIASFAVEQRQRYSVTASSRVLHSSSPSFDASLLEILMATAAGAALVIVPPGVYGGGELADIIDRQRVSHAFITPSAAAALAPEGLESLRVVVMGGEALTADLVTRWGAHVDLHNAYGPTEMTVMVSASAALEPGGRVTIGGPTRGVRAMVLDRRLRPVPVGVVGELYVAGAAMARGYHGRSGLTADRFVANHFSSLGERMYRTGDMVRWVDRAAPGHDSDLVLEYVGRGDFQVKIRGFRIELGEIDAALTAHPSVEFAVTVGRSAPSGATVLASYVVAAAGESVDVAALTACAARSLPAHMVPSAVTVLDAVPLTVNGKLDRGALPTPEFGSTVFRAPSTPVEEIVAATISEVLGVPRVGADDNFFDLGGNSLIATRVAARIGAALGVAVPVRLMFESPTVAALAVQVERDSGAARTVLAARERPHRLPLSAAQQRMWFLNRFDPGSAVNNIPIFVRLSGALDVSALRAAVRDVFERHESLRTMYPESDEGASQVIVPAGRVLPDLIPVEVSTDELPGRVAEFASAGFDVAAEVPVRVALFEVQPAEHVLALVVHHISADGYSMGPLTRDVMAAYAARARGEVPMWSPLAVQYADFALWQREVLGDESDESALVARQIRYWRATLSGLPAQLELPSDRVRPAHLSYAGARVDVPVGAHTGETLSDWAAEHNASLFMAVHAGLAVLLSRLSGSSDIAVGTPVAGRGEAELDDLIGMFVNTLVLRTAVDGAESSTELLARVREADLGAFGHAEVPFERVVEVLNPERSMSRHPLFQVMLSYQNLEQPELDLPGLHVSGMDAPFLAAKFDLHVTVSERPDGGGLSVSFVYATDLFDRSTVEGFAHRYSRILDAMAADPGRAVGDIDLVDEAGLEMILGRWNATAHPVPPRTLVDLFDAQVARTPNAVALVHGTRSLTYADFDARVNRLARYLISVGVGPESLVALAMRRSIDLLIGVYAVIKSGAGYVPVDPDQPQARVAHILRSAAPVCVLSTSRDGFTAAGIEGVDIDTIELAQFSDAPVTDAERVAPIASSSTAYVIFTSGSTGVPKGVVVSHAAIVNRLLWMQAEYDLTADDVVLQKTPVTFDVSVWELFWPLQVGARLVIAEPDGHRDPAYLVRVIAEESVTTAHFVPSMLAVFVAEREVASATSLRRVFASGEALPAQTGSSLRAMLPQVRLHNLYGPTEAAVDVTFHEVTAADAASVPIGVPVWNTQVFVLDARLRPVPVGVPGELYLAGAQLARGYVGRGGLSAERFVANPFGVEGQRMYRTGDRVMWRPDGELDYLGRNDFQVKLRGIRIELGDVECALLELDAVAQAVAVVREDPAQQLVAYVVADPGFDARKARTSLGLVLPQYMIPTAFVMLDALPLNASGKLDRSALPAPGPATRVHREPVSATEIVVADVLCGALGLDRVGCDDSFFELGGNSLIATGVVARLSERLGTEVPVQWMFSDPTPAGLAARIDAGTSVGADVDGAFDVLLPIRAGGLEPALFCVHPIGGLSWAFAGLSRHLDSDRGIYGLQSPALGQSGWSPGSIAEWADRYVREIRSVQPEGPYHLLGWSLGGVIAQAMAVQLQAEGDSVALLAMMDSFADQGAAPARAVREEPTPDELLTGLFPDGMRVDERVQAVESALESLALLAAHRPKSFAGDIVYFTAVQEDRSGTLGAATWRSVVDGAIHNHPVESTHWGMASPEALAVIAQVLDDWWAGAGAVPESLECR</sequence>
<evidence type="ECO:0000259" key="4">
    <source>
        <dbReference type="PROSITE" id="PS50075"/>
    </source>
</evidence>
<comment type="cofactor">
    <cofactor evidence="1">
        <name>pantetheine 4'-phosphate</name>
        <dbReference type="ChEBI" id="CHEBI:47942"/>
    </cofactor>
</comment>
<evidence type="ECO:0000256" key="1">
    <source>
        <dbReference type="ARBA" id="ARBA00001957"/>
    </source>
</evidence>
<dbReference type="Pfam" id="PF00668">
    <property type="entry name" value="Condensation"/>
    <property type="match status" value="2"/>
</dbReference>
<evidence type="ECO:0000313" key="5">
    <source>
        <dbReference type="EMBL" id="MFC7446980.1"/>
    </source>
</evidence>
<dbReference type="EMBL" id="JBHTCS010000004">
    <property type="protein sequence ID" value="MFC7446980.1"/>
    <property type="molecule type" value="Genomic_DNA"/>
</dbReference>
<dbReference type="InterPro" id="IPR023213">
    <property type="entry name" value="CAT-like_dom_sf"/>
</dbReference>
<dbReference type="InterPro" id="IPR020806">
    <property type="entry name" value="PKS_PP-bd"/>
</dbReference>
<accession>A0ABW2RTD0</accession>